<keyword evidence="1" id="KW-0805">Transcription regulation</keyword>
<evidence type="ECO:0000313" key="7">
    <source>
        <dbReference type="Proteomes" id="UP001385499"/>
    </source>
</evidence>
<evidence type="ECO:0000256" key="1">
    <source>
        <dbReference type="ARBA" id="ARBA00023015"/>
    </source>
</evidence>
<dbReference type="InterPro" id="IPR036388">
    <property type="entry name" value="WH-like_DNA-bd_sf"/>
</dbReference>
<evidence type="ECO:0000256" key="2">
    <source>
        <dbReference type="ARBA" id="ARBA00023125"/>
    </source>
</evidence>
<organism evidence="6 7">
    <name type="scientific">Roseibium algae</name>
    <dbReference type="NCBI Taxonomy" id="3123038"/>
    <lineage>
        <taxon>Bacteria</taxon>
        <taxon>Pseudomonadati</taxon>
        <taxon>Pseudomonadota</taxon>
        <taxon>Alphaproteobacteria</taxon>
        <taxon>Hyphomicrobiales</taxon>
        <taxon>Stappiaceae</taxon>
        <taxon>Roseibium</taxon>
    </lineage>
</organism>
<dbReference type="InterPro" id="IPR037171">
    <property type="entry name" value="NagB/RpiA_transferase-like"/>
</dbReference>
<dbReference type="SMART" id="SM01134">
    <property type="entry name" value="DeoRC"/>
    <property type="match status" value="1"/>
</dbReference>
<dbReference type="GO" id="GO:0003677">
    <property type="term" value="F:DNA binding"/>
    <property type="evidence" value="ECO:0007669"/>
    <property type="project" value="UniProtKB-KW"/>
</dbReference>
<dbReference type="InterPro" id="IPR014036">
    <property type="entry name" value="DeoR-like_C"/>
</dbReference>
<proteinExistence type="predicted"/>
<dbReference type="Pfam" id="PF08220">
    <property type="entry name" value="HTH_DeoR"/>
    <property type="match status" value="1"/>
</dbReference>
<dbReference type="InterPro" id="IPR001034">
    <property type="entry name" value="DeoR_HTH"/>
</dbReference>
<dbReference type="SMART" id="SM00420">
    <property type="entry name" value="HTH_DEOR"/>
    <property type="match status" value="1"/>
</dbReference>
<dbReference type="SUPFAM" id="SSF46785">
    <property type="entry name" value="Winged helix' DNA-binding domain"/>
    <property type="match status" value="1"/>
</dbReference>
<keyword evidence="3" id="KW-0804">Transcription</keyword>
<feature type="region of interest" description="Disordered" evidence="4">
    <location>
        <begin position="69"/>
        <end position="94"/>
    </location>
</feature>
<dbReference type="RefSeq" id="WP_340273370.1">
    <property type="nucleotide sequence ID" value="NZ_JBAKIA010000004.1"/>
</dbReference>
<dbReference type="EMBL" id="JBAKIA010000004">
    <property type="protein sequence ID" value="MEJ8473710.1"/>
    <property type="molecule type" value="Genomic_DNA"/>
</dbReference>
<evidence type="ECO:0000259" key="5">
    <source>
        <dbReference type="PROSITE" id="PS51000"/>
    </source>
</evidence>
<evidence type="ECO:0000256" key="4">
    <source>
        <dbReference type="SAM" id="MobiDB-lite"/>
    </source>
</evidence>
<dbReference type="SUPFAM" id="SSF100950">
    <property type="entry name" value="NagB/RpiA/CoA transferase-like"/>
    <property type="match status" value="1"/>
</dbReference>
<dbReference type="Proteomes" id="UP001385499">
    <property type="component" value="Unassembled WGS sequence"/>
</dbReference>
<feature type="compositionally biased region" description="Polar residues" evidence="4">
    <location>
        <begin position="82"/>
        <end position="94"/>
    </location>
</feature>
<feature type="domain" description="HTH deoR-type" evidence="5">
    <location>
        <begin position="26"/>
        <end position="81"/>
    </location>
</feature>
<comment type="caution">
    <text evidence="6">The sequence shown here is derived from an EMBL/GenBank/DDBJ whole genome shotgun (WGS) entry which is preliminary data.</text>
</comment>
<dbReference type="InterPro" id="IPR018356">
    <property type="entry name" value="Tscrpt_reg_HTH_DeoR_CS"/>
</dbReference>
<dbReference type="PROSITE" id="PS51000">
    <property type="entry name" value="HTH_DEOR_2"/>
    <property type="match status" value="1"/>
</dbReference>
<keyword evidence="7" id="KW-1185">Reference proteome</keyword>
<dbReference type="PRINTS" id="PR00037">
    <property type="entry name" value="HTHLACR"/>
</dbReference>
<keyword evidence="2 6" id="KW-0238">DNA-binding</keyword>
<name>A0ABU8THR6_9HYPH</name>
<evidence type="ECO:0000256" key="3">
    <source>
        <dbReference type="ARBA" id="ARBA00023163"/>
    </source>
</evidence>
<dbReference type="InterPro" id="IPR050313">
    <property type="entry name" value="Carb_Metab_HTH_regulators"/>
</dbReference>
<dbReference type="PANTHER" id="PTHR30363:SF44">
    <property type="entry name" value="AGA OPERON TRANSCRIPTIONAL REPRESSOR-RELATED"/>
    <property type="match status" value="1"/>
</dbReference>
<dbReference type="Gene3D" id="1.10.10.10">
    <property type="entry name" value="Winged helix-like DNA-binding domain superfamily/Winged helix DNA-binding domain"/>
    <property type="match status" value="1"/>
</dbReference>
<accession>A0ABU8THR6</accession>
<protein>
    <submittedName>
        <fullName evidence="6">DeoR/GlpR family DNA-binding transcription regulator</fullName>
    </submittedName>
</protein>
<dbReference type="PROSITE" id="PS00894">
    <property type="entry name" value="HTH_DEOR_1"/>
    <property type="match status" value="1"/>
</dbReference>
<dbReference type="InterPro" id="IPR036390">
    <property type="entry name" value="WH_DNA-bd_sf"/>
</dbReference>
<reference evidence="6 7" key="1">
    <citation type="submission" date="2024-02" db="EMBL/GenBank/DDBJ databases">
        <title>Roseibium algae sp. nov., isolated from marine alga (Grateloupia sp.), showing potential in myo-inositol conversion.</title>
        <authorList>
            <person name="Wang Y."/>
        </authorList>
    </citation>
    <scope>NUCLEOTIDE SEQUENCE [LARGE SCALE GENOMIC DNA]</scope>
    <source>
        <strain evidence="6 7">H3510</strain>
    </source>
</reference>
<evidence type="ECO:0000313" key="6">
    <source>
        <dbReference type="EMBL" id="MEJ8473710.1"/>
    </source>
</evidence>
<sequence>MFDRLSEMNTPSDTDTPPNERTKVLARTRHSWILDALTETGAVSVAEVSAQLGVSEMTVRRDLTELEREGRLARTHGGAVSTEKTSLPDTSSSNFNEPAFQARLSKNSLPKRLIAEVAASIAAGERAIALDVGTTTFLLSRLLAPQQHMKFFTNSIRNALQLGEGLGEVYIPGGHMRNDEMSISNASAVAQFSQLWFDIAFVGISGLTADGIYDYSFDDTEMKRVYLKRSTKKIVLCDAGKFNRMSLVHISPLADFDLLITDTEPPADLAQALAAAKVEVIVANQVQ</sequence>
<feature type="region of interest" description="Disordered" evidence="4">
    <location>
        <begin position="1"/>
        <end position="22"/>
    </location>
</feature>
<dbReference type="PANTHER" id="PTHR30363">
    <property type="entry name" value="HTH-TYPE TRANSCRIPTIONAL REGULATOR SRLR-RELATED"/>
    <property type="match status" value="1"/>
</dbReference>
<dbReference type="Pfam" id="PF00455">
    <property type="entry name" value="DeoRC"/>
    <property type="match status" value="1"/>
</dbReference>
<feature type="compositionally biased region" description="Polar residues" evidence="4">
    <location>
        <begin position="7"/>
        <end position="17"/>
    </location>
</feature>
<gene>
    <name evidence="6" type="ORF">V6575_06400</name>
</gene>